<comment type="similarity">
    <text evidence="1 5">Belongs to the D-isomer specific 2-hydroxyacid dehydrogenase family.</text>
</comment>
<evidence type="ECO:0000256" key="4">
    <source>
        <dbReference type="ARBA" id="ARBA00023027"/>
    </source>
</evidence>
<keyword evidence="9" id="KW-1185">Reference proteome</keyword>
<dbReference type="SUPFAM" id="SSF52283">
    <property type="entry name" value="Formate/glycerate dehydrogenase catalytic domain-like"/>
    <property type="match status" value="1"/>
</dbReference>
<accession>E1RCP8</accession>
<evidence type="ECO:0000259" key="7">
    <source>
        <dbReference type="Pfam" id="PF02826"/>
    </source>
</evidence>
<protein>
    <submittedName>
        <fullName evidence="8">D-isomer specific 2-hydroxyacid dehydrogenase NAD-binding protein</fullName>
    </submittedName>
</protein>
<dbReference type="GO" id="GO:0016616">
    <property type="term" value="F:oxidoreductase activity, acting on the CH-OH group of donors, NAD or NADP as acceptor"/>
    <property type="evidence" value="ECO:0007669"/>
    <property type="project" value="InterPro"/>
</dbReference>
<dbReference type="InterPro" id="IPR029753">
    <property type="entry name" value="D-isomer_DH_CS"/>
</dbReference>
<reference evidence="8 9" key="1">
    <citation type="journal article" date="2010" name="Stand. Genomic Sci.">
        <title>Complete genome sequence of Spirochaeta smaragdinae type strain (SEBR 4228).</title>
        <authorList>
            <person name="Mavromatis K."/>
            <person name="Yasawong M."/>
            <person name="Chertkov O."/>
            <person name="Lapidus A."/>
            <person name="Lucas S."/>
            <person name="Nolan M."/>
            <person name="Del Rio T.G."/>
            <person name="Tice H."/>
            <person name="Cheng J.F."/>
            <person name="Pitluck S."/>
            <person name="Liolios K."/>
            <person name="Ivanova N."/>
            <person name="Tapia R."/>
            <person name="Han C."/>
            <person name="Bruce D."/>
            <person name="Goodwin L."/>
            <person name="Pati A."/>
            <person name="Chen A."/>
            <person name="Palaniappan K."/>
            <person name="Land M."/>
            <person name="Hauser L."/>
            <person name="Chang Y.J."/>
            <person name="Jeffries C.D."/>
            <person name="Detter J.C."/>
            <person name="Rohde M."/>
            <person name="Brambilla E."/>
            <person name="Spring S."/>
            <person name="Goker M."/>
            <person name="Sikorski J."/>
            <person name="Woyke T."/>
            <person name="Bristow J."/>
            <person name="Eisen J.A."/>
            <person name="Markowitz V."/>
            <person name="Hugenholtz P."/>
            <person name="Klenk H.P."/>
            <person name="Kyrpides N.C."/>
        </authorList>
    </citation>
    <scope>NUCLEOTIDE SEQUENCE [LARGE SCALE GENOMIC DNA]</scope>
    <source>
        <strain evidence="9">DSM 11293 / JCM 15392 / SEBR 4228</strain>
    </source>
</reference>
<dbReference type="AlphaFoldDB" id="E1RCP8"/>
<keyword evidence="4" id="KW-0520">NAD</keyword>
<dbReference type="GO" id="GO:0051287">
    <property type="term" value="F:NAD binding"/>
    <property type="evidence" value="ECO:0007669"/>
    <property type="project" value="InterPro"/>
</dbReference>
<dbReference type="PROSITE" id="PS00671">
    <property type="entry name" value="D_2_HYDROXYACID_DH_3"/>
    <property type="match status" value="1"/>
</dbReference>
<dbReference type="InterPro" id="IPR029752">
    <property type="entry name" value="D-isomer_DH_CS1"/>
</dbReference>
<organism evidence="8 9">
    <name type="scientific">Sediminispirochaeta smaragdinae (strain DSM 11293 / JCM 15392 / SEBR 4228)</name>
    <name type="common">Spirochaeta smaragdinae</name>
    <dbReference type="NCBI Taxonomy" id="573413"/>
    <lineage>
        <taxon>Bacteria</taxon>
        <taxon>Pseudomonadati</taxon>
        <taxon>Spirochaetota</taxon>
        <taxon>Spirochaetia</taxon>
        <taxon>Spirochaetales</taxon>
        <taxon>Spirochaetaceae</taxon>
        <taxon>Sediminispirochaeta</taxon>
    </lineage>
</organism>
<dbReference type="RefSeq" id="WP_013253592.1">
    <property type="nucleotide sequence ID" value="NC_014364.1"/>
</dbReference>
<keyword evidence="2" id="KW-0028">Amino-acid biosynthesis</keyword>
<dbReference type="InterPro" id="IPR036291">
    <property type="entry name" value="NAD(P)-bd_dom_sf"/>
</dbReference>
<dbReference type="SUPFAM" id="SSF51735">
    <property type="entry name" value="NAD(P)-binding Rossmann-fold domains"/>
    <property type="match status" value="1"/>
</dbReference>
<keyword evidence="3 5" id="KW-0560">Oxidoreductase</keyword>
<dbReference type="EMBL" id="CP002116">
    <property type="protein sequence ID" value="ADK80128.1"/>
    <property type="molecule type" value="Genomic_DNA"/>
</dbReference>
<evidence type="ECO:0000313" key="8">
    <source>
        <dbReference type="EMBL" id="ADK80128.1"/>
    </source>
</evidence>
<dbReference type="HOGENOM" id="CLU_019796_1_3_12"/>
<feature type="domain" description="D-isomer specific 2-hydroxyacid dehydrogenase NAD-binding" evidence="7">
    <location>
        <begin position="117"/>
        <end position="289"/>
    </location>
</feature>
<evidence type="ECO:0000256" key="1">
    <source>
        <dbReference type="ARBA" id="ARBA00005854"/>
    </source>
</evidence>
<evidence type="ECO:0000256" key="5">
    <source>
        <dbReference type="RuleBase" id="RU003719"/>
    </source>
</evidence>
<gene>
    <name evidence="8" type="ordered locus">Spirs_0994</name>
</gene>
<sequence>MKKIVSLFGEESDVFTSLNEKARAYAASLSLEYVWTPMIPFQESAAIEALKDADAGIIDIDPYGESIFKEIADRTKLLVRFGVGFDKVDLAAASRFGIAVCRTAGANTLGVAEMALTLILTTRRMIATNQKCVASGQWTKNVAHETIGSTLGIVGFGAIGQAVADLLKGFNCKILAYDPYLNEAAMRAKGVKPTTLEELFTTADAISLHLPYTTETHNLIGRKLLERMKPSSIIVNTSRGNIIDEEALYEVLASNKIAGAGLDVFGVEPLPLSSPLLSLENIVMTPHVSSQTHESLWRIYELAIDIASDFFAGREPKHLLNPEYRAR</sequence>
<feature type="domain" description="D-isomer specific 2-hydroxyacid dehydrogenase catalytic" evidence="6">
    <location>
        <begin position="35"/>
        <end position="321"/>
    </location>
</feature>
<dbReference type="InterPro" id="IPR006140">
    <property type="entry name" value="D-isomer_DH_NAD-bd"/>
</dbReference>
<dbReference type="Proteomes" id="UP000002318">
    <property type="component" value="Chromosome"/>
</dbReference>
<dbReference type="FunFam" id="3.40.50.720:FF:000203">
    <property type="entry name" value="D-3-phosphoglycerate dehydrogenase (SerA)"/>
    <property type="match status" value="1"/>
</dbReference>
<evidence type="ECO:0000259" key="6">
    <source>
        <dbReference type="Pfam" id="PF00389"/>
    </source>
</evidence>
<dbReference type="eggNOG" id="COG1052">
    <property type="taxonomic scope" value="Bacteria"/>
</dbReference>
<name>E1RCP8_SEDSS</name>
<dbReference type="GO" id="GO:0008652">
    <property type="term" value="P:amino acid biosynthetic process"/>
    <property type="evidence" value="ECO:0007669"/>
    <property type="project" value="UniProtKB-KW"/>
</dbReference>
<evidence type="ECO:0000256" key="3">
    <source>
        <dbReference type="ARBA" id="ARBA00023002"/>
    </source>
</evidence>
<proteinExistence type="inferred from homology"/>
<dbReference type="PANTHER" id="PTHR42789:SF1">
    <property type="entry name" value="D-ISOMER SPECIFIC 2-HYDROXYACID DEHYDROGENASE FAMILY PROTEIN (AFU_ORTHOLOGUE AFUA_6G10090)"/>
    <property type="match status" value="1"/>
</dbReference>
<evidence type="ECO:0000313" key="9">
    <source>
        <dbReference type="Proteomes" id="UP000002318"/>
    </source>
</evidence>
<dbReference type="Pfam" id="PF02826">
    <property type="entry name" value="2-Hacid_dh_C"/>
    <property type="match status" value="1"/>
</dbReference>
<dbReference type="STRING" id="573413.Spirs_0994"/>
<dbReference type="PANTHER" id="PTHR42789">
    <property type="entry name" value="D-ISOMER SPECIFIC 2-HYDROXYACID DEHYDROGENASE FAMILY PROTEIN (AFU_ORTHOLOGUE AFUA_6G10090)"/>
    <property type="match status" value="1"/>
</dbReference>
<dbReference type="InterPro" id="IPR006139">
    <property type="entry name" value="D-isomer_2_OHA_DH_cat_dom"/>
</dbReference>
<dbReference type="KEGG" id="ssm:Spirs_0994"/>
<dbReference type="Gene3D" id="3.40.50.720">
    <property type="entry name" value="NAD(P)-binding Rossmann-like Domain"/>
    <property type="match status" value="2"/>
</dbReference>
<dbReference type="Pfam" id="PF00389">
    <property type="entry name" value="2-Hacid_dh"/>
    <property type="match status" value="1"/>
</dbReference>
<evidence type="ECO:0000256" key="2">
    <source>
        <dbReference type="ARBA" id="ARBA00022605"/>
    </source>
</evidence>
<dbReference type="PROSITE" id="PS00670">
    <property type="entry name" value="D_2_HYDROXYACID_DH_2"/>
    <property type="match status" value="1"/>
</dbReference>
<dbReference type="PROSITE" id="PS00065">
    <property type="entry name" value="D_2_HYDROXYACID_DH_1"/>
    <property type="match status" value="1"/>
</dbReference>
<dbReference type="InterPro" id="IPR050857">
    <property type="entry name" value="D-2-hydroxyacid_DH"/>
</dbReference>